<organism evidence="1 2">
    <name type="scientific">Dunaliella salina</name>
    <name type="common">Green alga</name>
    <name type="synonym">Protococcus salinus</name>
    <dbReference type="NCBI Taxonomy" id="3046"/>
    <lineage>
        <taxon>Eukaryota</taxon>
        <taxon>Viridiplantae</taxon>
        <taxon>Chlorophyta</taxon>
        <taxon>core chlorophytes</taxon>
        <taxon>Chlorophyceae</taxon>
        <taxon>CS clade</taxon>
        <taxon>Chlamydomonadales</taxon>
        <taxon>Dunaliellaceae</taxon>
        <taxon>Dunaliella</taxon>
    </lineage>
</organism>
<proteinExistence type="predicted"/>
<reference evidence="1" key="1">
    <citation type="submission" date="2017-08" db="EMBL/GenBank/DDBJ databases">
        <authorList>
            <person name="Polle J.E."/>
            <person name="Barry K."/>
            <person name="Cushman J."/>
            <person name="Schmutz J."/>
            <person name="Tran D."/>
            <person name="Hathwaick L.T."/>
            <person name="Yim W.C."/>
            <person name="Jenkins J."/>
            <person name="Mckie-Krisberg Z.M."/>
            <person name="Prochnik S."/>
            <person name="Lindquist E."/>
            <person name="Dockter R.B."/>
            <person name="Adam C."/>
            <person name="Molina H."/>
            <person name="Bunkerborg J."/>
            <person name="Jin E."/>
            <person name="Buchheim M."/>
            <person name="Magnuson J."/>
        </authorList>
    </citation>
    <scope>NUCLEOTIDE SEQUENCE</scope>
    <source>
        <strain evidence="1">CCAP 19/18</strain>
    </source>
</reference>
<dbReference type="EMBL" id="MU070682">
    <property type="protein sequence ID" value="KAF5826852.1"/>
    <property type="molecule type" value="Genomic_DNA"/>
</dbReference>
<dbReference type="Proteomes" id="UP000815325">
    <property type="component" value="Unassembled WGS sequence"/>
</dbReference>
<evidence type="ECO:0000313" key="1">
    <source>
        <dbReference type="EMBL" id="KAF5826852.1"/>
    </source>
</evidence>
<accession>A0ABQ7FWW5</accession>
<gene>
    <name evidence="1" type="ORF">DUNSADRAFT_1881</name>
</gene>
<evidence type="ECO:0000313" key="2">
    <source>
        <dbReference type="Proteomes" id="UP000815325"/>
    </source>
</evidence>
<name>A0ABQ7FWW5_DUNSA</name>
<protein>
    <submittedName>
        <fullName evidence="1">Uncharacterized protein</fullName>
    </submittedName>
</protein>
<comment type="caution">
    <text evidence="1">The sequence shown here is derived from an EMBL/GenBank/DDBJ whole genome shotgun (WGS) entry which is preliminary data.</text>
</comment>
<keyword evidence="2" id="KW-1185">Reference proteome</keyword>
<sequence>MLYLPKMSMLLSPACALFGRIPGQDRKSIESISSLGWRCCKLIQLDLHLASLAFNFGLIVLDIFYLSPIEACIHHSDMSCHPCAFFGAPAPFHARPQQLRLLL</sequence>